<dbReference type="InterPro" id="IPR012373">
    <property type="entry name" value="Ferrdict_sens_TM"/>
</dbReference>
<reference evidence="4 5" key="1">
    <citation type="submission" date="2018-04" db="EMBL/GenBank/DDBJ databases">
        <title>Pedobacter chongqingensis sp. nov., isolated from a rottenly hemp rope.</title>
        <authorList>
            <person name="Cai Y."/>
        </authorList>
    </citation>
    <scope>NUCLEOTIDE SEQUENCE [LARGE SCALE GENOMIC DNA]</scope>
    <source>
        <strain evidence="4 5">FJ4-8</strain>
    </source>
</reference>
<dbReference type="Pfam" id="PF16344">
    <property type="entry name" value="FecR_C"/>
    <property type="match status" value="1"/>
</dbReference>
<keyword evidence="5" id="KW-1185">Reference proteome</keyword>
<dbReference type="InterPro" id="IPR032508">
    <property type="entry name" value="FecR_C"/>
</dbReference>
<dbReference type="GO" id="GO:0016989">
    <property type="term" value="F:sigma factor antagonist activity"/>
    <property type="evidence" value="ECO:0007669"/>
    <property type="project" value="TreeGrafter"/>
</dbReference>
<evidence type="ECO:0000259" key="3">
    <source>
        <dbReference type="Pfam" id="PF16344"/>
    </source>
</evidence>
<feature type="transmembrane region" description="Helical" evidence="1">
    <location>
        <begin position="90"/>
        <end position="112"/>
    </location>
</feature>
<evidence type="ECO:0000256" key="1">
    <source>
        <dbReference type="SAM" id="Phobius"/>
    </source>
</evidence>
<keyword evidence="1" id="KW-0812">Transmembrane</keyword>
<evidence type="ECO:0000259" key="2">
    <source>
        <dbReference type="Pfam" id="PF04773"/>
    </source>
</evidence>
<keyword evidence="1" id="KW-1133">Transmembrane helix</keyword>
<proteinExistence type="predicted"/>
<organism evidence="4 5">
    <name type="scientific">Pararcticibacter amylolyticus</name>
    <dbReference type="NCBI Taxonomy" id="2173175"/>
    <lineage>
        <taxon>Bacteria</taxon>
        <taxon>Pseudomonadati</taxon>
        <taxon>Bacteroidota</taxon>
        <taxon>Sphingobacteriia</taxon>
        <taxon>Sphingobacteriales</taxon>
        <taxon>Sphingobacteriaceae</taxon>
        <taxon>Pararcticibacter</taxon>
    </lineage>
</organism>
<dbReference type="InterPro" id="IPR006860">
    <property type="entry name" value="FecR"/>
</dbReference>
<dbReference type="AlphaFoldDB" id="A0A2U2PF54"/>
<dbReference type="Gene3D" id="3.55.50.30">
    <property type="match status" value="1"/>
</dbReference>
<feature type="domain" description="FecR protein" evidence="2">
    <location>
        <begin position="132"/>
        <end position="212"/>
    </location>
</feature>
<dbReference type="Pfam" id="PF04773">
    <property type="entry name" value="FecR"/>
    <property type="match status" value="1"/>
</dbReference>
<accession>A0A2U2PF54</accession>
<protein>
    <submittedName>
        <fullName evidence="4">Iron dicitrate transport regulator FecR</fullName>
    </submittedName>
</protein>
<sequence length="322" mass="36397">MERGFDMNDDILVKYLAGEASSGEKEIVEGWLRKDEENRRYFGHFQTIWQESEALADTSNADENAAWDRFREKVIRKPETQPKVRLLSPWLRIAAAVLLLCIGGAVAVSLFLNTREAKIVQVQSIENTVTDTLPDGTVITLNRNSKLGYPSRFAGSRNVKMEGEVFFDVTPDSHKPFIIEVNDVTVTVVGTSFNVKSRNGKTEVIVKTGVVQVSRGHDKVEVKPGEKVVAQEDASFYKGINTSTVYDAYTNKTFICRNTPLPELIEAINNVYNIEIQIANRDLEKVNINTTFREKPLQTILDVLRDTYHIKIEQQGNLILFK</sequence>
<name>A0A2U2PF54_9SPHI</name>
<keyword evidence="1" id="KW-0472">Membrane</keyword>
<evidence type="ECO:0000313" key="4">
    <source>
        <dbReference type="EMBL" id="PWG79759.1"/>
    </source>
</evidence>
<dbReference type="Gene3D" id="2.60.120.1440">
    <property type="match status" value="1"/>
</dbReference>
<dbReference type="Proteomes" id="UP000245647">
    <property type="component" value="Unassembled WGS sequence"/>
</dbReference>
<dbReference type="EMBL" id="QEAS01000012">
    <property type="protein sequence ID" value="PWG79759.1"/>
    <property type="molecule type" value="Genomic_DNA"/>
</dbReference>
<dbReference type="PANTHER" id="PTHR30273">
    <property type="entry name" value="PERIPLASMIC SIGNAL SENSOR AND SIGMA FACTOR ACTIVATOR FECR-RELATED"/>
    <property type="match status" value="1"/>
</dbReference>
<dbReference type="PIRSF" id="PIRSF018266">
    <property type="entry name" value="FecR"/>
    <property type="match status" value="1"/>
</dbReference>
<dbReference type="PANTHER" id="PTHR30273:SF2">
    <property type="entry name" value="PROTEIN FECR"/>
    <property type="match status" value="1"/>
</dbReference>
<dbReference type="OrthoDB" id="1452822at2"/>
<evidence type="ECO:0000313" key="5">
    <source>
        <dbReference type="Proteomes" id="UP000245647"/>
    </source>
</evidence>
<gene>
    <name evidence="4" type="ORF">DDR33_15200</name>
</gene>
<feature type="domain" description="Protein FecR C-terminal" evidence="3">
    <location>
        <begin position="254"/>
        <end position="319"/>
    </location>
</feature>
<comment type="caution">
    <text evidence="4">The sequence shown here is derived from an EMBL/GenBank/DDBJ whole genome shotgun (WGS) entry which is preliminary data.</text>
</comment>
<dbReference type="RefSeq" id="WP_109416658.1">
    <property type="nucleotide sequence ID" value="NZ_QEAS01000012.1"/>
</dbReference>